<dbReference type="Pfam" id="PF00561">
    <property type="entry name" value="Abhydrolase_1"/>
    <property type="match status" value="1"/>
</dbReference>
<dbReference type="InterPro" id="IPR000639">
    <property type="entry name" value="Epox_hydrolase-like"/>
</dbReference>
<dbReference type="PRINTS" id="PR00412">
    <property type="entry name" value="EPOXHYDRLASE"/>
</dbReference>
<dbReference type="Gene3D" id="3.40.50.1820">
    <property type="entry name" value="alpha/beta hydrolase"/>
    <property type="match status" value="1"/>
</dbReference>
<evidence type="ECO:0000256" key="1">
    <source>
        <dbReference type="ARBA" id="ARBA00022801"/>
    </source>
</evidence>
<proteinExistence type="predicted"/>
<gene>
    <name evidence="3" type="ORF">SAMN05660909_05199</name>
</gene>
<reference evidence="4" key="1">
    <citation type="submission" date="2016-10" db="EMBL/GenBank/DDBJ databases">
        <authorList>
            <person name="Varghese N."/>
            <person name="Submissions S."/>
        </authorList>
    </citation>
    <scope>NUCLEOTIDE SEQUENCE [LARGE SCALE GENOMIC DNA]</scope>
    <source>
        <strain evidence="4">DSM 23920</strain>
    </source>
</reference>
<accession>A0A1H4GD63</accession>
<keyword evidence="4" id="KW-1185">Reference proteome</keyword>
<dbReference type="InterPro" id="IPR029058">
    <property type="entry name" value="AB_hydrolase_fold"/>
</dbReference>
<sequence length="106" mass="11313">MADAKHSAIQSNTIEVNGVKIHYLLAGDPEGSPVLLWHGFLGTSSSWKKVISFLTASGFSVLAPDMRGYGDSVKPAGIAGYDARSMSEDFRALVKLSLTMGIQILN</sequence>
<evidence type="ECO:0000313" key="3">
    <source>
        <dbReference type="EMBL" id="SEB07546.1"/>
    </source>
</evidence>
<organism evidence="3 4">
    <name type="scientific">Chitinophaga terrae</name>
    <name type="common">ex Kim and Jung 2007</name>
    <dbReference type="NCBI Taxonomy" id="408074"/>
    <lineage>
        <taxon>Bacteria</taxon>
        <taxon>Pseudomonadati</taxon>
        <taxon>Bacteroidota</taxon>
        <taxon>Chitinophagia</taxon>
        <taxon>Chitinophagales</taxon>
        <taxon>Chitinophagaceae</taxon>
        <taxon>Chitinophaga</taxon>
    </lineage>
</organism>
<dbReference type="AlphaFoldDB" id="A0A1H4GD63"/>
<dbReference type="SUPFAM" id="SSF53474">
    <property type="entry name" value="alpha/beta-Hydrolases"/>
    <property type="match status" value="1"/>
</dbReference>
<dbReference type="PANTHER" id="PTHR43329">
    <property type="entry name" value="EPOXIDE HYDROLASE"/>
    <property type="match status" value="1"/>
</dbReference>
<dbReference type="InterPro" id="IPR000073">
    <property type="entry name" value="AB_hydrolase_1"/>
</dbReference>
<name>A0A1H4GD63_9BACT</name>
<dbReference type="RefSeq" id="WP_168928000.1">
    <property type="nucleotide sequence ID" value="NZ_BKAT01000060.1"/>
</dbReference>
<evidence type="ECO:0000259" key="2">
    <source>
        <dbReference type="Pfam" id="PF00561"/>
    </source>
</evidence>
<dbReference type="EMBL" id="FNRL01000037">
    <property type="protein sequence ID" value="SEB07546.1"/>
    <property type="molecule type" value="Genomic_DNA"/>
</dbReference>
<dbReference type="Proteomes" id="UP000199656">
    <property type="component" value="Unassembled WGS sequence"/>
</dbReference>
<dbReference type="GO" id="GO:0016787">
    <property type="term" value="F:hydrolase activity"/>
    <property type="evidence" value="ECO:0007669"/>
    <property type="project" value="UniProtKB-KW"/>
</dbReference>
<protein>
    <submittedName>
        <fullName evidence="3">Alpha/beta hydrolase family protein</fullName>
    </submittedName>
</protein>
<dbReference type="STRING" id="408074.SAMN05660909_05199"/>
<feature type="domain" description="AB hydrolase-1" evidence="2">
    <location>
        <begin position="33"/>
        <end position="94"/>
    </location>
</feature>
<evidence type="ECO:0000313" key="4">
    <source>
        <dbReference type="Proteomes" id="UP000199656"/>
    </source>
</evidence>
<keyword evidence="1 3" id="KW-0378">Hydrolase</keyword>